<feature type="compositionally biased region" description="Polar residues" evidence="5">
    <location>
        <begin position="64"/>
        <end position="73"/>
    </location>
</feature>
<evidence type="ECO:0000256" key="5">
    <source>
        <dbReference type="SAM" id="MobiDB-lite"/>
    </source>
</evidence>
<dbReference type="InterPro" id="IPR003382">
    <property type="entry name" value="Flavoprotein"/>
</dbReference>
<dbReference type="GeneID" id="23613358"/>
<keyword evidence="8" id="KW-1185">Reference proteome</keyword>
<dbReference type="Pfam" id="PF02441">
    <property type="entry name" value="Flavoprotein"/>
    <property type="match status" value="1"/>
</dbReference>
<name>A0A087SH84_AUXPR</name>
<protein>
    <recommendedName>
        <fullName evidence="4">phosphopantothenoylcysteine decarboxylase</fullName>
        <ecNumber evidence="4">4.1.1.36</ecNumber>
    </recommendedName>
</protein>
<evidence type="ECO:0000256" key="1">
    <source>
        <dbReference type="ARBA" id="ARBA00022993"/>
    </source>
</evidence>
<dbReference type="PANTHER" id="PTHR14359">
    <property type="entry name" value="HOMO-OLIGOMERIC FLAVIN CONTAINING CYS DECARBOXYLASE FAMILY"/>
    <property type="match status" value="1"/>
</dbReference>
<dbReference type="RefSeq" id="XP_011397976.1">
    <property type="nucleotide sequence ID" value="XM_011399674.1"/>
</dbReference>
<feature type="region of interest" description="Disordered" evidence="5">
    <location>
        <begin position="1"/>
        <end position="101"/>
    </location>
</feature>
<dbReference type="GO" id="GO:0015937">
    <property type="term" value="P:coenzyme A biosynthetic process"/>
    <property type="evidence" value="ECO:0007669"/>
    <property type="project" value="UniProtKB-KW"/>
</dbReference>
<dbReference type="SUPFAM" id="SSF52507">
    <property type="entry name" value="Homo-oligomeric flavin-containing Cys decarboxylases, HFCD"/>
    <property type="match status" value="1"/>
</dbReference>
<dbReference type="KEGG" id="apro:F751_1967"/>
<feature type="domain" description="Flavoprotein" evidence="6">
    <location>
        <begin position="103"/>
        <end position="275"/>
    </location>
</feature>
<dbReference type="EC" id="4.1.1.36" evidence="4"/>
<evidence type="ECO:0000256" key="3">
    <source>
        <dbReference type="ARBA" id="ARBA00060685"/>
    </source>
</evidence>
<dbReference type="STRING" id="3075.A0A087SH84"/>
<keyword evidence="1" id="KW-0173">Coenzyme A biosynthesis</keyword>
<dbReference type="GO" id="GO:0071513">
    <property type="term" value="C:phosphopantothenoylcysteine decarboxylase complex"/>
    <property type="evidence" value="ECO:0007669"/>
    <property type="project" value="TreeGrafter"/>
</dbReference>
<dbReference type="GO" id="GO:0004633">
    <property type="term" value="F:phosphopantothenoylcysteine decarboxylase activity"/>
    <property type="evidence" value="ECO:0007669"/>
    <property type="project" value="UniProtKB-EC"/>
</dbReference>
<evidence type="ECO:0000313" key="8">
    <source>
        <dbReference type="Proteomes" id="UP000028924"/>
    </source>
</evidence>
<evidence type="ECO:0000256" key="4">
    <source>
        <dbReference type="ARBA" id="ARBA00066422"/>
    </source>
</evidence>
<sequence>MHRSSVLDAYVAGSGAEKGETDDVGAAAARPVAGATPPQSPSAAGNEGLEDAQADKDELWNASAGPTQVQSIPSHAPVEPAAEAPPGPNRTGDPTPPPARRPRVLLAVTGSVAAIKTAQLATYLLAFAEVKVAVTRGARAFLEGLELPGSCLPLLDDEGEWRAWHGVGDPVLHIELRRWADVLIIAPLSANTLAKLAAGLCDNLVTCVARAWDFRKPVLLAPAMNTLMWDSPFTARHMHACAGLGMHSIGPIAKRLACGDDGTGAMAEPADIADRGRALLGA</sequence>
<comment type="pathway">
    <text evidence="3">Cofactor biosynthesis; coenzyme A biosynthesis; CoA from (R)-pantothenate: step 3/5.</text>
</comment>
<feature type="compositionally biased region" description="Pro residues" evidence="5">
    <location>
        <begin position="83"/>
        <end position="99"/>
    </location>
</feature>
<dbReference type="AlphaFoldDB" id="A0A087SH84"/>
<dbReference type="Proteomes" id="UP000028924">
    <property type="component" value="Unassembled WGS sequence"/>
</dbReference>
<dbReference type="InterPro" id="IPR036551">
    <property type="entry name" value="Flavin_trans-like"/>
</dbReference>
<evidence type="ECO:0000313" key="7">
    <source>
        <dbReference type="EMBL" id="KFM25088.1"/>
    </source>
</evidence>
<accession>A0A087SH84</accession>
<evidence type="ECO:0000256" key="2">
    <source>
        <dbReference type="ARBA" id="ARBA00038350"/>
    </source>
</evidence>
<proteinExistence type="inferred from homology"/>
<dbReference type="OrthoDB" id="1532798at2759"/>
<dbReference type="PANTHER" id="PTHR14359:SF6">
    <property type="entry name" value="PHOSPHOPANTOTHENOYLCYSTEINE DECARBOXYLASE"/>
    <property type="match status" value="1"/>
</dbReference>
<dbReference type="eggNOG" id="KOG0672">
    <property type="taxonomic scope" value="Eukaryota"/>
</dbReference>
<gene>
    <name evidence="7" type="ORF">F751_1967</name>
</gene>
<feature type="compositionally biased region" description="Low complexity" evidence="5">
    <location>
        <begin position="24"/>
        <end position="37"/>
    </location>
</feature>
<evidence type="ECO:0000259" key="6">
    <source>
        <dbReference type="Pfam" id="PF02441"/>
    </source>
</evidence>
<dbReference type="GO" id="GO:0010181">
    <property type="term" value="F:FMN binding"/>
    <property type="evidence" value="ECO:0007669"/>
    <property type="project" value="TreeGrafter"/>
</dbReference>
<comment type="similarity">
    <text evidence="2">Belongs to the HFCD (homooligomeric flavin containing Cys decarboxylase) superfamily.</text>
</comment>
<reference evidence="7 8" key="1">
    <citation type="journal article" date="2014" name="BMC Genomics">
        <title>Oil accumulation mechanisms of the oleaginous microalga Chlorella protothecoides revealed through its genome, transcriptomes, and proteomes.</title>
        <authorList>
            <person name="Gao C."/>
            <person name="Wang Y."/>
            <person name="Shen Y."/>
            <person name="Yan D."/>
            <person name="He X."/>
            <person name="Dai J."/>
            <person name="Wu Q."/>
        </authorList>
    </citation>
    <scope>NUCLEOTIDE SEQUENCE [LARGE SCALE GENOMIC DNA]</scope>
    <source>
        <strain evidence="7 8">0710</strain>
    </source>
</reference>
<organism evidence="7 8">
    <name type="scientific">Auxenochlorella protothecoides</name>
    <name type="common">Green microalga</name>
    <name type="synonym">Chlorella protothecoides</name>
    <dbReference type="NCBI Taxonomy" id="3075"/>
    <lineage>
        <taxon>Eukaryota</taxon>
        <taxon>Viridiplantae</taxon>
        <taxon>Chlorophyta</taxon>
        <taxon>core chlorophytes</taxon>
        <taxon>Trebouxiophyceae</taxon>
        <taxon>Chlorellales</taxon>
        <taxon>Chlorellaceae</taxon>
        <taxon>Auxenochlorella</taxon>
    </lineage>
</organism>
<dbReference type="EMBL" id="KL662111">
    <property type="protein sequence ID" value="KFM25088.1"/>
    <property type="molecule type" value="Genomic_DNA"/>
</dbReference>
<dbReference type="Gene3D" id="3.40.50.1950">
    <property type="entry name" value="Flavin prenyltransferase-like"/>
    <property type="match status" value="1"/>
</dbReference>